<evidence type="ECO:0000313" key="3">
    <source>
        <dbReference type="Proteomes" id="UP000326799"/>
    </source>
</evidence>
<evidence type="ECO:0000256" key="1">
    <source>
        <dbReference type="SAM" id="Phobius"/>
    </source>
</evidence>
<evidence type="ECO:0000313" key="2">
    <source>
        <dbReference type="EMBL" id="KAB8213142.1"/>
    </source>
</evidence>
<feature type="transmembrane region" description="Helical" evidence="1">
    <location>
        <begin position="20"/>
        <end position="37"/>
    </location>
</feature>
<keyword evidence="1" id="KW-0472">Membrane</keyword>
<name>A0A5N6E6E4_9EURO</name>
<proteinExistence type="predicted"/>
<organism evidence="2 3">
    <name type="scientific">Aspergillus novoparasiticus</name>
    <dbReference type="NCBI Taxonomy" id="986946"/>
    <lineage>
        <taxon>Eukaryota</taxon>
        <taxon>Fungi</taxon>
        <taxon>Dikarya</taxon>
        <taxon>Ascomycota</taxon>
        <taxon>Pezizomycotina</taxon>
        <taxon>Eurotiomycetes</taxon>
        <taxon>Eurotiomycetidae</taxon>
        <taxon>Eurotiales</taxon>
        <taxon>Aspergillaceae</taxon>
        <taxon>Aspergillus</taxon>
        <taxon>Aspergillus subgen. Circumdati</taxon>
    </lineage>
</organism>
<gene>
    <name evidence="2" type="ORF">BDV33DRAFT_77201</name>
</gene>
<keyword evidence="1" id="KW-1133">Transmembrane helix</keyword>
<keyword evidence="1" id="KW-0812">Transmembrane</keyword>
<keyword evidence="3" id="KW-1185">Reference proteome</keyword>
<reference evidence="2 3" key="1">
    <citation type="submission" date="2019-04" db="EMBL/GenBank/DDBJ databases">
        <title>Fungal friends and foes A comparative genomics study of 23 Aspergillus species from section Flavi.</title>
        <authorList>
            <consortium name="DOE Joint Genome Institute"/>
            <person name="Kjaerbolling I."/>
            <person name="Vesth T.C."/>
            <person name="Frisvad J.C."/>
            <person name="Nybo J.L."/>
            <person name="Theobald S."/>
            <person name="Kildgaard S."/>
            <person name="Petersen T.I."/>
            <person name="Kuo A."/>
            <person name="Sato A."/>
            <person name="Lyhne E.K."/>
            <person name="Kogle M.E."/>
            <person name="Wiebenga A."/>
            <person name="Kun R.S."/>
            <person name="Lubbers R.J."/>
            <person name="Makela M.R."/>
            <person name="Barry K."/>
            <person name="Chovatia M."/>
            <person name="Clum A."/>
            <person name="Daum C."/>
            <person name="Haridas S."/>
            <person name="He G."/>
            <person name="LaButti K."/>
            <person name="Lipzen A."/>
            <person name="Mondo S."/>
            <person name="Pangilinan J."/>
            <person name="Riley R."/>
            <person name="Salamov A."/>
            <person name="Simmons B.A."/>
            <person name="Magnuson J.K."/>
            <person name="Henrissat B."/>
            <person name="Mortensen U.H."/>
            <person name="Larsen T.O."/>
            <person name="De vries R.P."/>
            <person name="Grigoriev I.V."/>
            <person name="Machida M."/>
            <person name="Baker S.E."/>
            <person name="Andersen M.R."/>
        </authorList>
    </citation>
    <scope>NUCLEOTIDE SEQUENCE [LARGE SCALE GENOMIC DNA]</scope>
    <source>
        <strain evidence="2 3">CBS 126849</strain>
    </source>
</reference>
<dbReference type="EMBL" id="ML733685">
    <property type="protein sequence ID" value="KAB8213142.1"/>
    <property type="molecule type" value="Genomic_DNA"/>
</dbReference>
<accession>A0A5N6E6E4</accession>
<protein>
    <submittedName>
        <fullName evidence="2">Uncharacterized protein</fullName>
    </submittedName>
</protein>
<dbReference type="AlphaFoldDB" id="A0A5N6E6E4"/>
<dbReference type="Proteomes" id="UP000326799">
    <property type="component" value="Unassembled WGS sequence"/>
</dbReference>
<sequence length="76" mass="8960">MLRRLEAGDHTYSHVTRVKWLFTLCAIYVARVINFLIRLGRRHTFKSSPQLSIELRTGRGNNIHGLLYLHLRNAWT</sequence>